<reference evidence="2" key="1">
    <citation type="submission" date="2015-08" db="EMBL/GenBank/DDBJ databases">
        <title>Draft genome sequence of Komagataeibacter europaeus CECT 8546 a cellulose producer strain from vinegar produced by the traditional method.</title>
        <authorList>
            <person name="Poehlein A."/>
            <person name="Valera M.J."/>
            <person name="Haack F.S."/>
            <person name="Mas A."/>
            <person name="Daniel R."/>
            <person name="Streit W.R."/>
            <person name="Mateo E."/>
        </authorList>
    </citation>
    <scope>NUCLEOTIDE SEQUENCE [LARGE SCALE GENOMIC DNA]</scope>
    <source>
        <strain evidence="2">CECT 8546</strain>
    </source>
</reference>
<comment type="caution">
    <text evidence="2">The sequence shown here is derived from an EMBL/GenBank/DDBJ whole genome shotgun (WGS) entry which is preliminary data.</text>
</comment>
<keyword evidence="3" id="KW-1185">Reference proteome</keyword>
<dbReference type="AlphaFoldDB" id="A0A0M0ECM9"/>
<dbReference type="Proteomes" id="UP000037566">
    <property type="component" value="Unassembled WGS sequence"/>
</dbReference>
<dbReference type="PATRIC" id="fig|33995.3.peg.3895"/>
<keyword evidence="1" id="KW-1133">Transmembrane helix</keyword>
<protein>
    <submittedName>
        <fullName evidence="2">Uncharacterized protein</fullName>
    </submittedName>
</protein>
<proteinExistence type="predicted"/>
<evidence type="ECO:0000313" key="3">
    <source>
        <dbReference type="Proteomes" id="UP000037566"/>
    </source>
</evidence>
<dbReference type="EMBL" id="LHUQ01000050">
    <property type="protein sequence ID" value="KON62983.1"/>
    <property type="molecule type" value="Genomic_DNA"/>
</dbReference>
<organism evidence="2 3">
    <name type="scientific">Komagataeibacter europaeus</name>
    <name type="common">Gluconacetobacter europaeus</name>
    <dbReference type="NCBI Taxonomy" id="33995"/>
    <lineage>
        <taxon>Bacteria</taxon>
        <taxon>Pseudomonadati</taxon>
        <taxon>Pseudomonadota</taxon>
        <taxon>Alphaproteobacteria</taxon>
        <taxon>Acetobacterales</taxon>
        <taxon>Acetobacteraceae</taxon>
        <taxon>Komagataeibacter</taxon>
    </lineage>
</organism>
<keyword evidence="1" id="KW-0812">Transmembrane</keyword>
<feature type="transmembrane region" description="Helical" evidence="1">
    <location>
        <begin position="20"/>
        <end position="43"/>
    </location>
</feature>
<gene>
    <name evidence="2" type="ORF">KOEU_35160</name>
</gene>
<evidence type="ECO:0000256" key="1">
    <source>
        <dbReference type="SAM" id="Phobius"/>
    </source>
</evidence>
<name>A0A0M0ECM9_KOMEU</name>
<keyword evidence="1" id="KW-0472">Membrane</keyword>
<sequence length="66" mass="7263">MGGLSTILKMPFTGNMNRPMTILTGLVFCCFLCGERTFFLTIYHDHIVSGRGIGIRTFGTVFNIGS</sequence>
<accession>A0A0M0ECM9</accession>
<evidence type="ECO:0000313" key="2">
    <source>
        <dbReference type="EMBL" id="KON62983.1"/>
    </source>
</evidence>